<accession>A0A392TLR5</accession>
<dbReference type="Proteomes" id="UP000265520">
    <property type="component" value="Unassembled WGS sequence"/>
</dbReference>
<proteinExistence type="predicted"/>
<feature type="region of interest" description="Disordered" evidence="1">
    <location>
        <begin position="1"/>
        <end position="25"/>
    </location>
</feature>
<organism evidence="2 3">
    <name type="scientific">Trifolium medium</name>
    <dbReference type="NCBI Taxonomy" id="97028"/>
    <lineage>
        <taxon>Eukaryota</taxon>
        <taxon>Viridiplantae</taxon>
        <taxon>Streptophyta</taxon>
        <taxon>Embryophyta</taxon>
        <taxon>Tracheophyta</taxon>
        <taxon>Spermatophyta</taxon>
        <taxon>Magnoliopsida</taxon>
        <taxon>eudicotyledons</taxon>
        <taxon>Gunneridae</taxon>
        <taxon>Pentapetalae</taxon>
        <taxon>rosids</taxon>
        <taxon>fabids</taxon>
        <taxon>Fabales</taxon>
        <taxon>Fabaceae</taxon>
        <taxon>Papilionoideae</taxon>
        <taxon>50 kb inversion clade</taxon>
        <taxon>NPAAA clade</taxon>
        <taxon>Hologalegina</taxon>
        <taxon>IRL clade</taxon>
        <taxon>Trifolieae</taxon>
        <taxon>Trifolium</taxon>
    </lineage>
</organism>
<sequence>MGLWSADGKQHWDPVRASQWRARQT</sequence>
<evidence type="ECO:0000256" key="1">
    <source>
        <dbReference type="SAM" id="MobiDB-lite"/>
    </source>
</evidence>
<name>A0A392TLR5_9FABA</name>
<dbReference type="EMBL" id="LXQA010612813">
    <property type="protein sequence ID" value="MCI62101.1"/>
    <property type="molecule type" value="Genomic_DNA"/>
</dbReference>
<dbReference type="AlphaFoldDB" id="A0A392TLR5"/>
<evidence type="ECO:0000313" key="3">
    <source>
        <dbReference type="Proteomes" id="UP000265520"/>
    </source>
</evidence>
<comment type="caution">
    <text evidence="2">The sequence shown here is derived from an EMBL/GenBank/DDBJ whole genome shotgun (WGS) entry which is preliminary data.</text>
</comment>
<reference evidence="2 3" key="1">
    <citation type="journal article" date="2018" name="Front. Plant Sci.">
        <title>Red Clover (Trifolium pratense) and Zigzag Clover (T. medium) - A Picture of Genomic Similarities and Differences.</title>
        <authorList>
            <person name="Dluhosova J."/>
            <person name="Istvanek J."/>
            <person name="Nedelnik J."/>
            <person name="Repkova J."/>
        </authorList>
    </citation>
    <scope>NUCLEOTIDE SEQUENCE [LARGE SCALE GENOMIC DNA]</scope>
    <source>
        <strain evidence="3">cv. 10/8</strain>
        <tissue evidence="2">Leaf</tissue>
    </source>
</reference>
<keyword evidence="3" id="KW-1185">Reference proteome</keyword>
<protein>
    <submittedName>
        <fullName evidence="2">Uncharacterized protein</fullName>
    </submittedName>
</protein>
<feature type="non-terminal residue" evidence="2">
    <location>
        <position position="25"/>
    </location>
</feature>
<evidence type="ECO:0000313" key="2">
    <source>
        <dbReference type="EMBL" id="MCI62101.1"/>
    </source>
</evidence>